<organism evidence="4 5">
    <name type="scientific">Luteolibacter yonseiensis</name>
    <dbReference type="NCBI Taxonomy" id="1144680"/>
    <lineage>
        <taxon>Bacteria</taxon>
        <taxon>Pseudomonadati</taxon>
        <taxon>Verrucomicrobiota</taxon>
        <taxon>Verrucomicrobiia</taxon>
        <taxon>Verrucomicrobiales</taxon>
        <taxon>Verrucomicrobiaceae</taxon>
        <taxon>Luteolibacter</taxon>
    </lineage>
</organism>
<sequence length="390" mass="42826">MNDTPLVTIVMPCLNEEETLATCIRKALQGIDAAGIRGEVLIADNGSSDRSPEIALEEGARIISVSRKGYGSALRAGIEAAGGKWILMGDADDSYDFSNITPFIEKLKEGDDLVMGCRMPRGGGRIAKGAMPWKHRWIGNPVLTFIGRLFFKCPANDFHCGLRAFTREGYRVMNLQTIGMEFASEMVIKATLAGLKISEVPITLHPDGRSRAPHLRSWRDGWRHLRFMLLFSPRWLFLMPGIGITGVGSVGLGTLAFGQMIFGKAVLDVGTMMVCSMFLLVGTQLLWLAVFTREFAVSQGFLPPNRRLRRVLDAISLEWGLVLGILMGSGGMLLLGLAFLEWQHAGFQGLSYSANMRRIIPASTLIILGIQFLFGSFSLGVLGLKTERRD</sequence>
<comment type="caution">
    <text evidence="4">The sequence shown here is derived from an EMBL/GenBank/DDBJ whole genome shotgun (WGS) entry which is preliminary data.</text>
</comment>
<feature type="domain" description="Low-salt glycan biosynthesis hexosyltransferase Agl6 C-terminal transmembrane region" evidence="3">
    <location>
        <begin position="290"/>
        <end position="383"/>
    </location>
</feature>
<dbReference type="Gene3D" id="3.90.550.10">
    <property type="entry name" value="Spore Coat Polysaccharide Biosynthesis Protein SpsA, Chain A"/>
    <property type="match status" value="1"/>
</dbReference>
<feature type="transmembrane region" description="Helical" evidence="1">
    <location>
        <begin position="311"/>
        <end position="339"/>
    </location>
</feature>
<dbReference type="InterPro" id="IPR001173">
    <property type="entry name" value="Glyco_trans_2-like"/>
</dbReference>
<keyword evidence="1" id="KW-0812">Transmembrane</keyword>
<accession>A0A934R0C5</accession>
<dbReference type="Pfam" id="PF00535">
    <property type="entry name" value="Glycos_transf_2"/>
    <property type="match status" value="1"/>
</dbReference>
<dbReference type="InterPro" id="IPR058718">
    <property type="entry name" value="Agl6_TM_C"/>
</dbReference>
<evidence type="ECO:0000313" key="4">
    <source>
        <dbReference type="EMBL" id="MBK1814409.1"/>
    </source>
</evidence>
<dbReference type="InterPro" id="IPR029044">
    <property type="entry name" value="Nucleotide-diphossugar_trans"/>
</dbReference>
<feature type="domain" description="Glycosyltransferase 2-like" evidence="2">
    <location>
        <begin position="8"/>
        <end position="169"/>
    </location>
</feature>
<evidence type="ECO:0000259" key="2">
    <source>
        <dbReference type="Pfam" id="PF00535"/>
    </source>
</evidence>
<dbReference type="PANTHER" id="PTHR48090:SF7">
    <property type="entry name" value="RFBJ PROTEIN"/>
    <property type="match status" value="1"/>
</dbReference>
<dbReference type="PANTHER" id="PTHR48090">
    <property type="entry name" value="UNDECAPRENYL-PHOSPHATE 4-DEOXY-4-FORMAMIDO-L-ARABINOSE TRANSFERASE-RELATED"/>
    <property type="match status" value="1"/>
</dbReference>
<feature type="transmembrane region" description="Helical" evidence="1">
    <location>
        <begin position="235"/>
        <end position="257"/>
    </location>
</feature>
<dbReference type="SUPFAM" id="SSF53448">
    <property type="entry name" value="Nucleotide-diphospho-sugar transferases"/>
    <property type="match status" value="1"/>
</dbReference>
<keyword evidence="5" id="KW-1185">Reference proteome</keyword>
<proteinExistence type="predicted"/>
<dbReference type="Proteomes" id="UP000600139">
    <property type="component" value="Unassembled WGS sequence"/>
</dbReference>
<dbReference type="InterPro" id="IPR050256">
    <property type="entry name" value="Glycosyltransferase_2"/>
</dbReference>
<feature type="transmembrane region" description="Helical" evidence="1">
    <location>
        <begin position="359"/>
        <end position="384"/>
    </location>
</feature>
<keyword evidence="1" id="KW-1133">Transmembrane helix</keyword>
<protein>
    <submittedName>
        <fullName evidence="4">Glycosyltransferase family 2 protein</fullName>
    </submittedName>
</protein>
<dbReference type="EMBL" id="JAENIK010000004">
    <property type="protein sequence ID" value="MBK1814409.1"/>
    <property type="molecule type" value="Genomic_DNA"/>
</dbReference>
<evidence type="ECO:0000256" key="1">
    <source>
        <dbReference type="SAM" id="Phobius"/>
    </source>
</evidence>
<name>A0A934R0C5_9BACT</name>
<evidence type="ECO:0000313" key="5">
    <source>
        <dbReference type="Proteomes" id="UP000600139"/>
    </source>
</evidence>
<gene>
    <name evidence="4" type="ORF">JIN84_02215</name>
</gene>
<feature type="transmembrane region" description="Helical" evidence="1">
    <location>
        <begin position="269"/>
        <end position="290"/>
    </location>
</feature>
<dbReference type="CDD" id="cd04179">
    <property type="entry name" value="DPM_DPG-synthase_like"/>
    <property type="match status" value="1"/>
</dbReference>
<evidence type="ECO:0000259" key="3">
    <source>
        <dbReference type="Pfam" id="PF26629"/>
    </source>
</evidence>
<dbReference type="Pfam" id="PF26629">
    <property type="entry name" value="GT2_TM_C"/>
    <property type="match status" value="1"/>
</dbReference>
<keyword evidence="1" id="KW-0472">Membrane</keyword>
<reference evidence="4" key="1">
    <citation type="submission" date="2021-01" db="EMBL/GenBank/DDBJ databases">
        <title>Modified the classification status of verrucomicrobia.</title>
        <authorList>
            <person name="Feng X."/>
        </authorList>
    </citation>
    <scope>NUCLEOTIDE SEQUENCE</scope>
    <source>
        <strain evidence="4">JCM 18052</strain>
    </source>
</reference>
<dbReference type="AlphaFoldDB" id="A0A934R0C5"/>